<dbReference type="SUPFAM" id="SSF51717">
    <property type="entry name" value="Dihydropteroate synthetase-like"/>
    <property type="match status" value="1"/>
</dbReference>
<dbReference type="EC" id="2.5.1.15" evidence="2"/>
<evidence type="ECO:0000313" key="2">
    <source>
        <dbReference type="EMBL" id="NPE25859.1"/>
    </source>
</evidence>
<reference evidence="2 3" key="1">
    <citation type="submission" date="2020-05" db="EMBL/GenBank/DDBJ databases">
        <title>Distinct polysaccharide utilization as determinants for interspecies competition between intestinal Prevotella spp.</title>
        <authorList>
            <person name="Galvez E.J.C."/>
            <person name="Iljazovic A."/>
            <person name="Strowig T."/>
        </authorList>
    </citation>
    <scope>NUCLEOTIDE SEQUENCE [LARGE SCALE GENOMIC DNA]</scope>
    <source>
        <strain evidence="2 3">PCHR</strain>
    </source>
</reference>
<evidence type="ECO:0000313" key="3">
    <source>
        <dbReference type="Proteomes" id="UP000820977"/>
    </source>
</evidence>
<dbReference type="Pfam" id="PF00809">
    <property type="entry name" value="Pterin_bind"/>
    <property type="match status" value="1"/>
</dbReference>
<dbReference type="PANTHER" id="PTHR20941:SF1">
    <property type="entry name" value="FOLIC ACID SYNTHESIS PROTEIN FOL1"/>
    <property type="match status" value="1"/>
</dbReference>
<dbReference type="Gene3D" id="3.20.20.20">
    <property type="entry name" value="Dihydropteroate synthase-like"/>
    <property type="match status" value="1"/>
</dbReference>
<comment type="caution">
    <text evidence="2">The sequence shown here is derived from an EMBL/GenBank/DDBJ whole genome shotgun (WGS) entry which is preliminary data.</text>
</comment>
<evidence type="ECO:0000259" key="1">
    <source>
        <dbReference type="PROSITE" id="PS50972"/>
    </source>
</evidence>
<proteinExistence type="predicted"/>
<dbReference type="GO" id="GO:0004156">
    <property type="term" value="F:dihydropteroate synthase activity"/>
    <property type="evidence" value="ECO:0007669"/>
    <property type="project" value="UniProtKB-EC"/>
</dbReference>
<accession>A0ABX2B2X2</accession>
<dbReference type="PANTHER" id="PTHR20941">
    <property type="entry name" value="FOLATE SYNTHESIS PROTEINS"/>
    <property type="match status" value="1"/>
</dbReference>
<dbReference type="InterPro" id="IPR000489">
    <property type="entry name" value="Pterin-binding_dom"/>
</dbReference>
<sequence length="293" mass="31600">MNRPLDYTINVCGKLIDLSHPKVMGILNATPDSFYAGSRKQTEAEIADRADRIVEEGGSIIDVGAYSTRPGAAEVTAEEEMTRMRMALTVVRRCQPDVPLSVDTFRPEVARMAVEEFGAGIVNDVSGGDVNGAFGGSDSTENGGAGTRQEGEAYPPMFRMAARLGVPYILMSSQPSLRSMMMGFAKDVRLLRELGVKDIILDPGFGFGKTLQQNYAILAGLERLLELELPLLVGASRKSMIFRLLGSTPDESLNGTTVINTIALAKGASILRVHDVRACAEAVRIMEETAENV</sequence>
<feature type="domain" description="Pterin-binding" evidence="1">
    <location>
        <begin position="21"/>
        <end position="284"/>
    </location>
</feature>
<dbReference type="InterPro" id="IPR045031">
    <property type="entry name" value="DHP_synth-like"/>
</dbReference>
<keyword evidence="3" id="KW-1185">Reference proteome</keyword>
<name>A0ABX2B2X2_9BACT</name>
<gene>
    <name evidence="2" type="ORF">HPS54_10080</name>
</gene>
<dbReference type="EMBL" id="JABKKJ010000019">
    <property type="protein sequence ID" value="NPE25859.1"/>
    <property type="molecule type" value="Genomic_DNA"/>
</dbReference>
<dbReference type="PROSITE" id="PS50972">
    <property type="entry name" value="PTERIN_BINDING"/>
    <property type="match status" value="1"/>
</dbReference>
<keyword evidence="2" id="KW-0808">Transferase</keyword>
<protein>
    <submittedName>
        <fullName evidence="2">Dihydropteroate synthase</fullName>
        <ecNumber evidence="2">2.5.1.15</ecNumber>
    </submittedName>
</protein>
<dbReference type="RefSeq" id="WP_172345325.1">
    <property type="nucleotide sequence ID" value="NZ_CATJFF010000080.1"/>
</dbReference>
<dbReference type="InterPro" id="IPR011005">
    <property type="entry name" value="Dihydropteroate_synth-like_sf"/>
</dbReference>
<organism evidence="2 3">
    <name type="scientific">Xylanibacter caecicola</name>
    <dbReference type="NCBI Taxonomy" id="2736294"/>
    <lineage>
        <taxon>Bacteria</taxon>
        <taxon>Pseudomonadati</taxon>
        <taxon>Bacteroidota</taxon>
        <taxon>Bacteroidia</taxon>
        <taxon>Bacteroidales</taxon>
        <taxon>Prevotellaceae</taxon>
        <taxon>Xylanibacter</taxon>
    </lineage>
</organism>
<dbReference type="Proteomes" id="UP000820977">
    <property type="component" value="Unassembled WGS sequence"/>
</dbReference>